<reference evidence="1" key="3">
    <citation type="submission" date="2022-01" db="UniProtKB">
        <authorList>
            <consortium name="EnsemblPlants"/>
        </authorList>
    </citation>
    <scope>IDENTIFICATION</scope>
    <source>
        <strain evidence="1">subsp. vulgare</strain>
    </source>
</reference>
<dbReference type="OrthoDB" id="735913at2759"/>
<dbReference type="PANTHER" id="PTHR36067:SF1">
    <property type="entry name" value="EXPRESSED PROTEIN"/>
    <property type="match status" value="1"/>
</dbReference>
<dbReference type="PANTHER" id="PTHR36067">
    <property type="entry name" value="EXPRESSED PROTEIN"/>
    <property type="match status" value="1"/>
</dbReference>
<proteinExistence type="predicted"/>
<protein>
    <submittedName>
        <fullName evidence="1">Uncharacterized protein</fullName>
    </submittedName>
</protein>
<dbReference type="KEGG" id="hvg:123447078"/>
<evidence type="ECO:0000313" key="2">
    <source>
        <dbReference type="Proteomes" id="UP000011116"/>
    </source>
</evidence>
<dbReference type="Gramene" id="HORVU.MOREX.r3.4HG0403810.1">
    <property type="protein sequence ID" value="HORVU.MOREX.r3.4HG0403810.1.CDS1"/>
    <property type="gene ID" value="HORVU.MOREX.r3.4HG0403810"/>
</dbReference>
<dbReference type="AlphaFoldDB" id="A0A8I6XHS9"/>
<dbReference type="RefSeq" id="XP_044979579.1">
    <property type="nucleotide sequence ID" value="XM_045123644.1"/>
</dbReference>
<gene>
    <name evidence="1" type="primary">LOC123447078</name>
</gene>
<dbReference type="Proteomes" id="UP000011116">
    <property type="component" value="Chromosome 4H"/>
</dbReference>
<reference evidence="2" key="1">
    <citation type="journal article" date="2012" name="Nature">
        <title>A physical, genetic and functional sequence assembly of the barley genome.</title>
        <authorList>
            <consortium name="The International Barley Genome Sequencing Consortium"/>
            <person name="Mayer K.F."/>
            <person name="Waugh R."/>
            <person name="Brown J.W."/>
            <person name="Schulman A."/>
            <person name="Langridge P."/>
            <person name="Platzer M."/>
            <person name="Fincher G.B."/>
            <person name="Muehlbauer G.J."/>
            <person name="Sato K."/>
            <person name="Close T.J."/>
            <person name="Wise R.P."/>
            <person name="Stein N."/>
        </authorList>
    </citation>
    <scope>NUCLEOTIDE SEQUENCE [LARGE SCALE GENOMIC DNA]</scope>
    <source>
        <strain evidence="2">cv. Morex</strain>
    </source>
</reference>
<organism evidence="1 2">
    <name type="scientific">Hordeum vulgare subsp. vulgare</name>
    <name type="common">Domesticated barley</name>
    <dbReference type="NCBI Taxonomy" id="112509"/>
    <lineage>
        <taxon>Eukaryota</taxon>
        <taxon>Viridiplantae</taxon>
        <taxon>Streptophyta</taxon>
        <taxon>Embryophyta</taxon>
        <taxon>Tracheophyta</taxon>
        <taxon>Spermatophyta</taxon>
        <taxon>Magnoliopsida</taxon>
        <taxon>Liliopsida</taxon>
        <taxon>Poales</taxon>
        <taxon>Poaceae</taxon>
        <taxon>BOP clade</taxon>
        <taxon>Pooideae</taxon>
        <taxon>Triticodae</taxon>
        <taxon>Triticeae</taxon>
        <taxon>Hordeinae</taxon>
        <taxon>Hordeum</taxon>
    </lineage>
</organism>
<accession>A0A8I6XHS9</accession>
<dbReference type="Gramene" id="HORVU.MOREX.r2.4HG0336100.1">
    <property type="protein sequence ID" value="HORVU.MOREX.r2.4HG0336100.1.CDS.1"/>
    <property type="gene ID" value="HORVU.MOREX.r2.4HG0336100"/>
</dbReference>
<dbReference type="EnsemblPlants" id="HORVU.MOREX.r3.4HG0403810.1">
    <property type="protein sequence ID" value="HORVU.MOREX.r3.4HG0403810.1.CDS1"/>
    <property type="gene ID" value="HORVU.MOREX.r3.4HG0403810"/>
</dbReference>
<sequence length="118" mass="12761">MHPMAEDQSINPSTLDSIQSNSFLTSRLIRVFSDRLPMADIAMLVADEAFERRLQRGSPFAGAGEEASKGRENFGAVNKVWASWASGVKVRVALLVEADVAEPKTPVAMAAFDGFFSA</sequence>
<name>A0A8I6XHS9_HORVV</name>
<reference evidence="1" key="2">
    <citation type="submission" date="2020-10" db="EMBL/GenBank/DDBJ databases">
        <authorList>
            <person name="Scholz U."/>
            <person name="Mascher M."/>
            <person name="Fiebig A."/>
        </authorList>
    </citation>
    <scope>NUCLEOTIDE SEQUENCE [LARGE SCALE GENOMIC DNA]</scope>
    <source>
        <strain evidence="1">cv. Morex</strain>
    </source>
</reference>
<evidence type="ECO:0000313" key="1">
    <source>
        <dbReference type="EnsemblPlants" id="HORVU.MOREX.r3.4HG0403810.1.CDS1"/>
    </source>
</evidence>
<dbReference type="GeneID" id="123447078"/>
<keyword evidence="2" id="KW-1185">Reference proteome</keyword>